<reference evidence="2 3" key="1">
    <citation type="submission" date="2018-02" db="EMBL/GenBank/DDBJ databases">
        <authorList>
            <person name="Cohen D.B."/>
            <person name="Kent A.D."/>
        </authorList>
    </citation>
    <scope>NUCLEOTIDE SEQUENCE [LARGE SCALE GENOMIC DNA]</scope>
    <source>
        <strain evidence="2 3">ULC007</strain>
    </source>
</reference>
<dbReference type="OrthoDB" id="512115at2"/>
<dbReference type="AlphaFoldDB" id="A0A2T1DIG9"/>
<protein>
    <recommendedName>
        <fullName evidence="4">Peptidase S1</fullName>
    </recommendedName>
</protein>
<evidence type="ECO:0008006" key="4">
    <source>
        <dbReference type="Google" id="ProtNLM"/>
    </source>
</evidence>
<keyword evidence="1" id="KW-0732">Signal</keyword>
<comment type="caution">
    <text evidence="2">The sequence shown here is derived from an EMBL/GenBank/DDBJ whole genome shotgun (WGS) entry which is preliminary data.</text>
</comment>
<organism evidence="2 3">
    <name type="scientific">Phormidesmis priestleyi ULC007</name>
    <dbReference type="NCBI Taxonomy" id="1920490"/>
    <lineage>
        <taxon>Bacteria</taxon>
        <taxon>Bacillati</taxon>
        <taxon>Cyanobacteriota</taxon>
        <taxon>Cyanophyceae</taxon>
        <taxon>Leptolyngbyales</taxon>
        <taxon>Leptolyngbyaceae</taxon>
        <taxon>Phormidesmis</taxon>
    </lineage>
</organism>
<dbReference type="Proteomes" id="UP000238634">
    <property type="component" value="Unassembled WGS sequence"/>
</dbReference>
<keyword evidence="3" id="KW-1185">Reference proteome</keyword>
<evidence type="ECO:0000256" key="1">
    <source>
        <dbReference type="SAM" id="SignalP"/>
    </source>
</evidence>
<gene>
    <name evidence="2" type="ORF">C7B65_07445</name>
</gene>
<feature type="chain" id="PRO_5015487680" description="Peptidase S1" evidence="1">
    <location>
        <begin position="29"/>
        <end position="161"/>
    </location>
</feature>
<dbReference type="EMBL" id="PVWG01000006">
    <property type="protein sequence ID" value="PSB20277.1"/>
    <property type="molecule type" value="Genomic_DNA"/>
</dbReference>
<dbReference type="STRING" id="1920490.GCA_001895925_04063"/>
<sequence>MLIQRKRQLSWNHLLLTFTLFSAVPVLAQPANFGTLTLGSNNASGSLNGATGGSTSLPAIVSNSDRHDKKCLGFADPKPDHLLVLQKPFSKLRLKVNSGDKETTIVIKGSDNSVRCGDNSNASNKGAILEDGDWQAGTYQVWVGSIEPGVRQNYRLVVQGN</sequence>
<proteinExistence type="predicted"/>
<accession>A0A2T1DIG9</accession>
<evidence type="ECO:0000313" key="3">
    <source>
        <dbReference type="Proteomes" id="UP000238634"/>
    </source>
</evidence>
<name>A0A2T1DIG9_9CYAN</name>
<feature type="signal peptide" evidence="1">
    <location>
        <begin position="1"/>
        <end position="28"/>
    </location>
</feature>
<reference evidence="2 3" key="2">
    <citation type="submission" date="2018-03" db="EMBL/GenBank/DDBJ databases">
        <title>The ancient ancestry and fast evolution of plastids.</title>
        <authorList>
            <person name="Moore K.R."/>
            <person name="Magnabosco C."/>
            <person name="Momper L."/>
            <person name="Gold D.A."/>
            <person name="Bosak T."/>
            <person name="Fournier G.P."/>
        </authorList>
    </citation>
    <scope>NUCLEOTIDE SEQUENCE [LARGE SCALE GENOMIC DNA]</scope>
    <source>
        <strain evidence="2 3">ULC007</strain>
    </source>
</reference>
<evidence type="ECO:0000313" key="2">
    <source>
        <dbReference type="EMBL" id="PSB20277.1"/>
    </source>
</evidence>